<organism evidence="2 3">
    <name type="scientific">Actinopolymorpha rutila</name>
    <dbReference type="NCBI Taxonomy" id="446787"/>
    <lineage>
        <taxon>Bacteria</taxon>
        <taxon>Bacillati</taxon>
        <taxon>Actinomycetota</taxon>
        <taxon>Actinomycetes</taxon>
        <taxon>Propionibacteriales</taxon>
        <taxon>Actinopolymorphaceae</taxon>
        <taxon>Actinopolymorpha</taxon>
    </lineage>
</organism>
<dbReference type="GO" id="GO:0005829">
    <property type="term" value="C:cytosol"/>
    <property type="evidence" value="ECO:0007669"/>
    <property type="project" value="TreeGrafter"/>
</dbReference>
<protein>
    <submittedName>
        <fullName evidence="2">NAD(P)H-dependent FMN reductase</fullName>
    </submittedName>
</protein>
<dbReference type="InterPro" id="IPR050712">
    <property type="entry name" value="NAD(P)H-dep_reductase"/>
</dbReference>
<reference evidence="2 3" key="1">
    <citation type="submission" date="2020-07" db="EMBL/GenBank/DDBJ databases">
        <title>Sequencing the genomes of 1000 actinobacteria strains.</title>
        <authorList>
            <person name="Klenk H.-P."/>
        </authorList>
    </citation>
    <scope>NUCLEOTIDE SEQUENCE [LARGE SCALE GENOMIC DNA]</scope>
    <source>
        <strain evidence="2 3">DSM 18448</strain>
    </source>
</reference>
<evidence type="ECO:0000313" key="2">
    <source>
        <dbReference type="EMBL" id="NYH91188.1"/>
    </source>
</evidence>
<dbReference type="Gene3D" id="3.40.50.360">
    <property type="match status" value="1"/>
</dbReference>
<dbReference type="InterPro" id="IPR029039">
    <property type="entry name" value="Flavoprotein-like_sf"/>
</dbReference>
<dbReference type="PANTHER" id="PTHR30543">
    <property type="entry name" value="CHROMATE REDUCTASE"/>
    <property type="match status" value="1"/>
</dbReference>
<evidence type="ECO:0000259" key="1">
    <source>
        <dbReference type="Pfam" id="PF03358"/>
    </source>
</evidence>
<evidence type="ECO:0000313" key="3">
    <source>
        <dbReference type="Proteomes" id="UP000579605"/>
    </source>
</evidence>
<accession>A0A852ZH01</accession>
<dbReference type="GO" id="GO:0016491">
    <property type="term" value="F:oxidoreductase activity"/>
    <property type="evidence" value="ECO:0007669"/>
    <property type="project" value="InterPro"/>
</dbReference>
<dbReference type="InterPro" id="IPR005025">
    <property type="entry name" value="FMN_Rdtase-like_dom"/>
</dbReference>
<comment type="caution">
    <text evidence="2">The sequence shown here is derived from an EMBL/GenBank/DDBJ whole genome shotgun (WGS) entry which is preliminary data.</text>
</comment>
<dbReference type="SUPFAM" id="SSF52218">
    <property type="entry name" value="Flavoproteins"/>
    <property type="match status" value="1"/>
</dbReference>
<dbReference type="PANTHER" id="PTHR30543:SF21">
    <property type="entry name" value="NAD(P)H-DEPENDENT FMN REDUCTASE LOT6"/>
    <property type="match status" value="1"/>
</dbReference>
<name>A0A852ZH01_9ACTN</name>
<dbReference type="Proteomes" id="UP000579605">
    <property type="component" value="Unassembled WGS sequence"/>
</dbReference>
<dbReference type="AlphaFoldDB" id="A0A852ZH01"/>
<dbReference type="Pfam" id="PF03358">
    <property type="entry name" value="FMN_red"/>
    <property type="match status" value="1"/>
</dbReference>
<dbReference type="GO" id="GO:0010181">
    <property type="term" value="F:FMN binding"/>
    <property type="evidence" value="ECO:0007669"/>
    <property type="project" value="TreeGrafter"/>
</dbReference>
<dbReference type="RefSeq" id="WP_202889362.1">
    <property type="nucleotide sequence ID" value="NZ_BAAARR010000023.1"/>
</dbReference>
<gene>
    <name evidence="2" type="ORF">F4554_003826</name>
</gene>
<sequence>MMRDTERAGPVGSLRFLVFSASLRSGSLNTTLANLAAEIIKSQGGDVDLGSMSDFDTPSYNADVEQADGFPPGAEELRQRLELCDAFVIASPEHNGSVPGLLKNLIDWVSRYRPQPFNERHCLLLSASPSMVGGNRGLWALRVPLEHLGARVYPDMFSLAQAHNAFDDHGHLTNEQLHVRFESTIVNFMDLVEASTHYPCIKRAWVEFLGEHPDPAIDRVDDHDPRQLRVPHG</sequence>
<keyword evidence="3" id="KW-1185">Reference proteome</keyword>
<feature type="domain" description="NADPH-dependent FMN reductase-like" evidence="1">
    <location>
        <begin position="15"/>
        <end position="163"/>
    </location>
</feature>
<proteinExistence type="predicted"/>
<dbReference type="EMBL" id="JACBZH010000001">
    <property type="protein sequence ID" value="NYH91188.1"/>
    <property type="molecule type" value="Genomic_DNA"/>
</dbReference>